<dbReference type="InterPro" id="IPR006140">
    <property type="entry name" value="D-isomer_DH_NAD-bd"/>
</dbReference>
<keyword evidence="2 4" id="KW-0560">Oxidoreductase</keyword>
<dbReference type="GO" id="GO:0030267">
    <property type="term" value="F:glyoxylate reductase (NADPH) activity"/>
    <property type="evidence" value="ECO:0007669"/>
    <property type="project" value="TreeGrafter"/>
</dbReference>
<evidence type="ECO:0000256" key="3">
    <source>
        <dbReference type="ARBA" id="ARBA00023027"/>
    </source>
</evidence>
<dbReference type="InterPro" id="IPR006139">
    <property type="entry name" value="D-isomer_2_OHA_DH_cat_dom"/>
</dbReference>
<dbReference type="GO" id="GO:0016618">
    <property type="term" value="F:hydroxypyruvate reductase [NAD(P)H] activity"/>
    <property type="evidence" value="ECO:0007669"/>
    <property type="project" value="TreeGrafter"/>
</dbReference>
<protein>
    <submittedName>
        <fullName evidence="7">D-glycerate dehydrogenase</fullName>
    </submittedName>
</protein>
<dbReference type="GO" id="GO:0005829">
    <property type="term" value="C:cytosol"/>
    <property type="evidence" value="ECO:0007669"/>
    <property type="project" value="TreeGrafter"/>
</dbReference>
<dbReference type="PANTHER" id="PTHR10996">
    <property type="entry name" value="2-HYDROXYACID DEHYDROGENASE-RELATED"/>
    <property type="match status" value="1"/>
</dbReference>
<dbReference type="PROSITE" id="PS00065">
    <property type="entry name" value="D_2_HYDROXYACID_DH_1"/>
    <property type="match status" value="1"/>
</dbReference>
<comment type="caution">
    <text evidence="7">The sequence shown here is derived from an EMBL/GenBank/DDBJ whole genome shotgun (WGS) entry which is preliminary data.</text>
</comment>
<name>A0A1V2GVM9_9PROT</name>
<dbReference type="SUPFAM" id="SSF51735">
    <property type="entry name" value="NAD(P)-binding Rossmann-fold domains"/>
    <property type="match status" value="1"/>
</dbReference>
<evidence type="ECO:0000259" key="6">
    <source>
        <dbReference type="Pfam" id="PF02826"/>
    </source>
</evidence>
<dbReference type="PANTHER" id="PTHR10996:SF283">
    <property type="entry name" value="GLYOXYLATE_HYDROXYPYRUVATE REDUCTASE B"/>
    <property type="match status" value="1"/>
</dbReference>
<feature type="domain" description="D-isomer specific 2-hydroxyacid dehydrogenase NAD-binding" evidence="6">
    <location>
        <begin position="127"/>
        <end position="304"/>
    </location>
</feature>
<dbReference type="InterPro" id="IPR050223">
    <property type="entry name" value="D-isomer_2-hydroxyacid_DH"/>
</dbReference>
<reference evidence="7 8" key="1">
    <citation type="submission" date="2016-10" db="EMBL/GenBank/DDBJ databases">
        <title>Draft Genome sequence of Roseomonas sp. strain M3.</title>
        <authorList>
            <person name="Subhash Y."/>
            <person name="Lee S."/>
        </authorList>
    </citation>
    <scope>NUCLEOTIDE SEQUENCE [LARGE SCALE GENOMIC DNA]</scope>
    <source>
        <strain evidence="7 8">M3</strain>
    </source>
</reference>
<dbReference type="GO" id="GO:0051287">
    <property type="term" value="F:NAD binding"/>
    <property type="evidence" value="ECO:0007669"/>
    <property type="project" value="InterPro"/>
</dbReference>
<dbReference type="AlphaFoldDB" id="A0A1V2GVM9"/>
<dbReference type="InterPro" id="IPR029752">
    <property type="entry name" value="D-isomer_DH_CS1"/>
</dbReference>
<dbReference type="RefSeq" id="WP_076960127.1">
    <property type="nucleotide sequence ID" value="NZ_MLCO01000329.1"/>
</dbReference>
<dbReference type="InterPro" id="IPR029753">
    <property type="entry name" value="D-isomer_DH_CS"/>
</dbReference>
<dbReference type="InterPro" id="IPR036291">
    <property type="entry name" value="NAD(P)-bd_dom_sf"/>
</dbReference>
<evidence type="ECO:0000256" key="1">
    <source>
        <dbReference type="ARBA" id="ARBA00005854"/>
    </source>
</evidence>
<dbReference type="FunFam" id="3.40.50.720:FF:000203">
    <property type="entry name" value="D-3-phosphoglycerate dehydrogenase (SerA)"/>
    <property type="match status" value="1"/>
</dbReference>
<keyword evidence="3" id="KW-0520">NAD</keyword>
<proteinExistence type="inferred from homology"/>
<evidence type="ECO:0000256" key="2">
    <source>
        <dbReference type="ARBA" id="ARBA00023002"/>
    </source>
</evidence>
<sequence>MAELDSPLATLTPAPAARPRLVSVRRMPPTVAARLDRDFAGAFAVDRDIDREESLALLEEHKAEALLFSSGFKLDAGFIERLPARVKVAATCSVGFDHVDVAAAKSRGLVVTNTPDVLTGCTADLAFSLLLSAARRLPEADQMLRRDAWGPRAMGDFLGVRVWGQTIGIIGMGRIGRAVARRARGFDMRVLYHDAAQLPPALEEGGHFMADLDAMLGQCQFVSLHCPYTPATRHILNRRTLGLLPPGAVVVNAARGGLIEEEALIDGLKSGRIAAAGLDVFEGEPRFDRRFIDLPNVSLAPHIGSATVETRDAMGLRCLDNIAAVLSGRPAIDPLWS</sequence>
<accession>A0A1V2GVM9</accession>
<dbReference type="SUPFAM" id="SSF52283">
    <property type="entry name" value="Formate/glycerate dehydrogenase catalytic domain-like"/>
    <property type="match status" value="1"/>
</dbReference>
<dbReference type="PROSITE" id="PS00671">
    <property type="entry name" value="D_2_HYDROXYACID_DH_3"/>
    <property type="match status" value="1"/>
</dbReference>
<dbReference type="OrthoDB" id="9793626at2"/>
<dbReference type="PROSITE" id="PS00670">
    <property type="entry name" value="D_2_HYDROXYACID_DH_2"/>
    <property type="match status" value="1"/>
</dbReference>
<dbReference type="Pfam" id="PF02826">
    <property type="entry name" value="2-Hacid_dh_C"/>
    <property type="match status" value="1"/>
</dbReference>
<dbReference type="Proteomes" id="UP000188879">
    <property type="component" value="Unassembled WGS sequence"/>
</dbReference>
<keyword evidence="8" id="KW-1185">Reference proteome</keyword>
<evidence type="ECO:0000259" key="5">
    <source>
        <dbReference type="Pfam" id="PF00389"/>
    </source>
</evidence>
<dbReference type="CDD" id="cd05301">
    <property type="entry name" value="GDH"/>
    <property type="match status" value="1"/>
</dbReference>
<dbReference type="Pfam" id="PF00389">
    <property type="entry name" value="2-Hacid_dh"/>
    <property type="match status" value="1"/>
</dbReference>
<evidence type="ECO:0000313" key="8">
    <source>
        <dbReference type="Proteomes" id="UP000188879"/>
    </source>
</evidence>
<dbReference type="EMBL" id="MLCO01000329">
    <property type="protein sequence ID" value="ONG46104.1"/>
    <property type="molecule type" value="Genomic_DNA"/>
</dbReference>
<dbReference type="Gene3D" id="3.40.50.720">
    <property type="entry name" value="NAD(P)-binding Rossmann-like Domain"/>
    <property type="match status" value="2"/>
</dbReference>
<organism evidence="7 8">
    <name type="scientific">Teichococcus deserti</name>
    <dbReference type="NCBI Taxonomy" id="1817963"/>
    <lineage>
        <taxon>Bacteria</taxon>
        <taxon>Pseudomonadati</taxon>
        <taxon>Pseudomonadota</taxon>
        <taxon>Alphaproteobacteria</taxon>
        <taxon>Acetobacterales</taxon>
        <taxon>Roseomonadaceae</taxon>
        <taxon>Roseomonas</taxon>
    </lineage>
</organism>
<evidence type="ECO:0000256" key="4">
    <source>
        <dbReference type="RuleBase" id="RU003719"/>
    </source>
</evidence>
<comment type="similarity">
    <text evidence="1 4">Belongs to the D-isomer specific 2-hydroxyacid dehydrogenase family.</text>
</comment>
<feature type="domain" description="D-isomer specific 2-hydroxyacid dehydrogenase catalytic" evidence="5">
    <location>
        <begin position="42"/>
        <end position="332"/>
    </location>
</feature>
<evidence type="ECO:0000313" key="7">
    <source>
        <dbReference type="EMBL" id="ONG46104.1"/>
    </source>
</evidence>
<gene>
    <name evidence="7" type="ORF">BKE38_25735</name>
</gene>